<proteinExistence type="predicted"/>
<accession>A0A4P6JNC6</accession>
<dbReference type="Proteomes" id="UP000290365">
    <property type="component" value="Chromosome"/>
</dbReference>
<dbReference type="SUPFAM" id="SSF53756">
    <property type="entry name" value="UDP-Glycosyltransferase/glycogen phosphorylase"/>
    <property type="match status" value="1"/>
</dbReference>
<organism evidence="3 4">
    <name type="scientific">Ktedonosporobacter rubrisoli</name>
    <dbReference type="NCBI Taxonomy" id="2509675"/>
    <lineage>
        <taxon>Bacteria</taxon>
        <taxon>Bacillati</taxon>
        <taxon>Chloroflexota</taxon>
        <taxon>Ktedonobacteria</taxon>
        <taxon>Ktedonobacterales</taxon>
        <taxon>Ktedonosporobacteraceae</taxon>
        <taxon>Ktedonosporobacter</taxon>
    </lineage>
</organism>
<dbReference type="Gene3D" id="3.40.50.2000">
    <property type="entry name" value="Glycogen Phosphorylase B"/>
    <property type="match status" value="2"/>
</dbReference>
<sequence length="375" mass="42090">MRYALVAPLVAPLREPHIGGSQAQFADLAQALCARGHEVTLFAHHDSEVPGVDLERINVPASVQPTLFSGEQQDEAVGKLTQTRLFFECFLRLQQRRKEFDLVHIQSFDWPVFAFSQFLSDVPVMHTLQIAAIDPDINQVLHLLHQHGHPLTLVTVSQACARTFAEFTSIDEVIYNGVNCQSIPFMKEVPSDAPLLFAGRLAPEKGVEEAIKIALQAGRPLLLAGGIYDQCYFQQIIRPLLRQHSRQLTYLGQLDRPSLWKLMGQARGLLFPIQWEEAFGLVPVEAMAAGTPVIAFRRGAVEETILQGVTGFLVEPGDCMQAAALVEKLSSLRRTDCRQHVESRFSLVRMVDCYEQLYERLRMQRGEYEREGSGV</sequence>
<feature type="domain" description="Glycosyltransferase subfamily 4-like N-terminal" evidence="2">
    <location>
        <begin position="18"/>
        <end position="181"/>
    </location>
</feature>
<name>A0A4P6JNC6_KTERU</name>
<dbReference type="InterPro" id="IPR028098">
    <property type="entry name" value="Glyco_trans_4-like_N"/>
</dbReference>
<dbReference type="GO" id="GO:0016757">
    <property type="term" value="F:glycosyltransferase activity"/>
    <property type="evidence" value="ECO:0007669"/>
    <property type="project" value="InterPro"/>
</dbReference>
<dbReference type="KEGG" id="kbs:EPA93_12665"/>
<dbReference type="PANTHER" id="PTHR45947">
    <property type="entry name" value="SULFOQUINOVOSYL TRANSFERASE SQD2"/>
    <property type="match status" value="1"/>
</dbReference>
<evidence type="ECO:0000259" key="1">
    <source>
        <dbReference type="Pfam" id="PF00534"/>
    </source>
</evidence>
<gene>
    <name evidence="3" type="ORF">EPA93_12665</name>
</gene>
<dbReference type="OrthoDB" id="9764657at2"/>
<evidence type="ECO:0000259" key="2">
    <source>
        <dbReference type="Pfam" id="PF13439"/>
    </source>
</evidence>
<dbReference type="EMBL" id="CP035758">
    <property type="protein sequence ID" value="QBD76809.1"/>
    <property type="molecule type" value="Genomic_DNA"/>
</dbReference>
<dbReference type="CDD" id="cd03802">
    <property type="entry name" value="GT4_AviGT4-like"/>
    <property type="match status" value="1"/>
</dbReference>
<evidence type="ECO:0000313" key="4">
    <source>
        <dbReference type="Proteomes" id="UP000290365"/>
    </source>
</evidence>
<dbReference type="InterPro" id="IPR001296">
    <property type="entry name" value="Glyco_trans_1"/>
</dbReference>
<dbReference type="InterPro" id="IPR050194">
    <property type="entry name" value="Glycosyltransferase_grp1"/>
</dbReference>
<reference evidence="3 4" key="1">
    <citation type="submission" date="2019-01" db="EMBL/GenBank/DDBJ databases">
        <title>Ktedonosporobacter rubrisoli SCAWS-G2.</title>
        <authorList>
            <person name="Huang Y."/>
            <person name="Yan B."/>
        </authorList>
    </citation>
    <scope>NUCLEOTIDE SEQUENCE [LARGE SCALE GENOMIC DNA]</scope>
    <source>
        <strain evidence="3 4">SCAWS-G2</strain>
    </source>
</reference>
<keyword evidence="4" id="KW-1185">Reference proteome</keyword>
<protein>
    <submittedName>
        <fullName evidence="3">Glycosyltransferase family 4 protein</fullName>
    </submittedName>
</protein>
<evidence type="ECO:0000313" key="3">
    <source>
        <dbReference type="EMBL" id="QBD76809.1"/>
    </source>
</evidence>
<keyword evidence="3" id="KW-0808">Transferase</keyword>
<dbReference type="PANTHER" id="PTHR45947:SF3">
    <property type="entry name" value="SULFOQUINOVOSYL TRANSFERASE SQD2"/>
    <property type="match status" value="1"/>
</dbReference>
<dbReference type="RefSeq" id="WP_129887873.1">
    <property type="nucleotide sequence ID" value="NZ_CP035758.1"/>
</dbReference>
<dbReference type="AlphaFoldDB" id="A0A4P6JNC6"/>
<dbReference type="Pfam" id="PF13439">
    <property type="entry name" value="Glyco_transf_4"/>
    <property type="match status" value="1"/>
</dbReference>
<dbReference type="Pfam" id="PF00534">
    <property type="entry name" value="Glycos_transf_1"/>
    <property type="match status" value="1"/>
</dbReference>
<feature type="domain" description="Glycosyl transferase family 1" evidence="1">
    <location>
        <begin position="195"/>
        <end position="333"/>
    </location>
</feature>